<dbReference type="AlphaFoldDB" id="X0HB98"/>
<name>X0HB98_FUSOX</name>
<organism evidence="1">
    <name type="scientific">Fusarium oxysporum f. sp. conglutinans race 2 54008</name>
    <dbReference type="NCBI Taxonomy" id="1089457"/>
    <lineage>
        <taxon>Eukaryota</taxon>
        <taxon>Fungi</taxon>
        <taxon>Dikarya</taxon>
        <taxon>Ascomycota</taxon>
        <taxon>Pezizomycotina</taxon>
        <taxon>Sordariomycetes</taxon>
        <taxon>Hypocreomycetidae</taxon>
        <taxon>Hypocreales</taxon>
        <taxon>Nectriaceae</taxon>
        <taxon>Fusarium</taxon>
        <taxon>Fusarium oxysporum species complex</taxon>
    </lineage>
</organism>
<dbReference type="Proteomes" id="UP000030676">
    <property type="component" value="Unassembled WGS sequence"/>
</dbReference>
<sequence>MSSPRAIQPEVAMLLLLARYDDAMRQGMGFNSCTQTMCIDSAVEAMDENMITSQTLPPKNTYSSKLF</sequence>
<evidence type="ECO:0000313" key="1">
    <source>
        <dbReference type="EMBL" id="EXL69140.1"/>
    </source>
</evidence>
<protein>
    <submittedName>
        <fullName evidence="1">Uncharacterized protein</fullName>
    </submittedName>
</protein>
<dbReference type="HOGENOM" id="CLU_2812459_0_0_1"/>
<gene>
    <name evidence="1" type="ORF">FOPG_14855</name>
</gene>
<reference evidence="1" key="2">
    <citation type="submission" date="2014-03" db="EMBL/GenBank/DDBJ databases">
        <title>The Genome Annotation of Fusarium oxysporum PHW808.</title>
        <authorList>
            <consortium name="The Broad Institute Genomics Platform"/>
            <person name="Ma L.-J."/>
            <person name="Corby-Kistler H."/>
            <person name="Broz K."/>
            <person name="Gale L.R."/>
            <person name="Jonkers W."/>
            <person name="O'Donnell K."/>
            <person name="Ploetz R."/>
            <person name="Steinberg C."/>
            <person name="Schwartz D.C."/>
            <person name="VanEtten H."/>
            <person name="Zhou S."/>
            <person name="Young S.K."/>
            <person name="Zeng Q."/>
            <person name="Gargeya S."/>
            <person name="Fitzgerald M."/>
            <person name="Abouelleil A."/>
            <person name="Alvarado L."/>
            <person name="Chapman S.B."/>
            <person name="Gainer-Dewar J."/>
            <person name="Goldberg J."/>
            <person name="Griggs A."/>
            <person name="Gujja S."/>
            <person name="Hansen M."/>
            <person name="Howarth C."/>
            <person name="Imamovic A."/>
            <person name="Ireland A."/>
            <person name="Larimer J."/>
            <person name="McCowan C."/>
            <person name="Murphy C."/>
            <person name="Pearson M."/>
            <person name="Poon T.W."/>
            <person name="Priest M."/>
            <person name="Roberts A."/>
            <person name="Saif S."/>
            <person name="Shea T."/>
            <person name="Sykes S."/>
            <person name="Wortman J."/>
            <person name="Nusbaum C."/>
            <person name="Birren B."/>
        </authorList>
    </citation>
    <scope>NUCLEOTIDE SEQUENCE</scope>
    <source>
        <strain evidence="1">54008</strain>
    </source>
</reference>
<accession>X0HB98</accession>
<reference evidence="1" key="1">
    <citation type="submission" date="2011-11" db="EMBL/GenBank/DDBJ databases">
        <title>The Genome Sequence of Fusarium oxysporum PHW808.</title>
        <authorList>
            <consortium name="The Broad Institute Genome Sequencing Platform"/>
            <person name="Ma L.-J."/>
            <person name="Gale L.R."/>
            <person name="Schwartz D.C."/>
            <person name="Zhou S."/>
            <person name="Corby-Kistler H."/>
            <person name="Young S.K."/>
            <person name="Zeng Q."/>
            <person name="Gargeya S."/>
            <person name="Fitzgerald M."/>
            <person name="Haas B."/>
            <person name="Abouelleil A."/>
            <person name="Alvarado L."/>
            <person name="Arachchi H.M."/>
            <person name="Berlin A."/>
            <person name="Brown A."/>
            <person name="Chapman S.B."/>
            <person name="Chen Z."/>
            <person name="Dunbar C."/>
            <person name="Freedman E."/>
            <person name="Gearin G."/>
            <person name="Goldberg J."/>
            <person name="Griggs A."/>
            <person name="Gujja S."/>
            <person name="Heiman D."/>
            <person name="Howarth C."/>
            <person name="Larson L."/>
            <person name="Lui A."/>
            <person name="MacDonald P.J.P."/>
            <person name="Montmayeur A."/>
            <person name="Murphy C."/>
            <person name="Neiman D."/>
            <person name="Pearson M."/>
            <person name="Priest M."/>
            <person name="Roberts A."/>
            <person name="Saif S."/>
            <person name="Shea T."/>
            <person name="Shenoy N."/>
            <person name="Sisk P."/>
            <person name="Stolte C."/>
            <person name="Sykes S."/>
            <person name="Wortman J."/>
            <person name="Nusbaum C."/>
            <person name="Birren B."/>
        </authorList>
    </citation>
    <scope>NUCLEOTIDE SEQUENCE [LARGE SCALE GENOMIC DNA]</scope>
    <source>
        <strain evidence="1">54008</strain>
    </source>
</reference>
<proteinExistence type="predicted"/>
<dbReference type="EMBL" id="KK033269">
    <property type="protein sequence ID" value="EXL69140.1"/>
    <property type="molecule type" value="Genomic_DNA"/>
</dbReference>